<name>A0A939DN19_9ALTE</name>
<dbReference type="SMART" id="SM00849">
    <property type="entry name" value="Lactamase_B"/>
    <property type="match status" value="1"/>
</dbReference>
<dbReference type="SUPFAM" id="SSF56281">
    <property type="entry name" value="Metallo-hydrolase/oxidoreductase"/>
    <property type="match status" value="1"/>
</dbReference>
<dbReference type="PANTHER" id="PTHR43084:SF1">
    <property type="entry name" value="PERSULFIDE DIOXYGENASE ETHE1, MITOCHONDRIAL"/>
    <property type="match status" value="1"/>
</dbReference>
<dbReference type="GO" id="GO:0006749">
    <property type="term" value="P:glutathione metabolic process"/>
    <property type="evidence" value="ECO:0007669"/>
    <property type="project" value="InterPro"/>
</dbReference>
<dbReference type="GO" id="GO:0050313">
    <property type="term" value="F:sulfur dioxygenase activity"/>
    <property type="evidence" value="ECO:0007669"/>
    <property type="project" value="InterPro"/>
</dbReference>
<dbReference type="Pfam" id="PF00753">
    <property type="entry name" value="Lactamase_B"/>
    <property type="match status" value="1"/>
</dbReference>
<evidence type="ECO:0000313" key="3">
    <source>
        <dbReference type="EMBL" id="MBN7824811.1"/>
    </source>
</evidence>
<evidence type="ECO:0000259" key="2">
    <source>
        <dbReference type="SMART" id="SM00849"/>
    </source>
</evidence>
<keyword evidence="4" id="KW-1185">Reference proteome</keyword>
<protein>
    <submittedName>
        <fullName evidence="3">MBL fold metallo-hydrolase</fullName>
    </submittedName>
</protein>
<dbReference type="CDD" id="cd07724">
    <property type="entry name" value="POD-like_MBL-fold"/>
    <property type="match status" value="1"/>
</dbReference>
<accession>A0A939DN19</accession>
<dbReference type="InterPro" id="IPR051682">
    <property type="entry name" value="Mito_Persulfide_Diox"/>
</dbReference>
<dbReference type="InterPro" id="IPR044528">
    <property type="entry name" value="POD-like_MBL-fold"/>
</dbReference>
<evidence type="ECO:0000256" key="1">
    <source>
        <dbReference type="ARBA" id="ARBA00022723"/>
    </source>
</evidence>
<dbReference type="RefSeq" id="WP_206572931.1">
    <property type="nucleotide sequence ID" value="NZ_JAFKCV010000003.1"/>
</dbReference>
<dbReference type="GO" id="GO:0070813">
    <property type="term" value="P:hydrogen sulfide metabolic process"/>
    <property type="evidence" value="ECO:0007669"/>
    <property type="project" value="TreeGrafter"/>
</dbReference>
<organism evidence="3 4">
    <name type="scientific">Bowmanella dokdonensis</name>
    <dbReference type="NCBI Taxonomy" id="751969"/>
    <lineage>
        <taxon>Bacteria</taxon>
        <taxon>Pseudomonadati</taxon>
        <taxon>Pseudomonadota</taxon>
        <taxon>Gammaproteobacteria</taxon>
        <taxon>Alteromonadales</taxon>
        <taxon>Alteromonadaceae</taxon>
        <taxon>Bowmanella</taxon>
    </lineage>
</organism>
<dbReference type="InterPro" id="IPR001279">
    <property type="entry name" value="Metallo-B-lactamas"/>
</dbReference>
<keyword evidence="1" id="KW-0479">Metal-binding</keyword>
<evidence type="ECO:0000313" key="4">
    <source>
        <dbReference type="Proteomes" id="UP000664654"/>
    </source>
</evidence>
<reference evidence="3" key="1">
    <citation type="submission" date="2021-03" db="EMBL/GenBank/DDBJ databases">
        <title>novel species isolated from a fishpond in China.</title>
        <authorList>
            <person name="Lu H."/>
            <person name="Cai Z."/>
        </authorList>
    </citation>
    <scope>NUCLEOTIDE SEQUENCE</scope>
    <source>
        <strain evidence="3">JCM 30855</strain>
    </source>
</reference>
<dbReference type="Proteomes" id="UP000664654">
    <property type="component" value="Unassembled WGS sequence"/>
</dbReference>
<proteinExistence type="predicted"/>
<dbReference type="PANTHER" id="PTHR43084">
    <property type="entry name" value="PERSULFIDE DIOXYGENASE ETHE1"/>
    <property type="match status" value="1"/>
</dbReference>
<dbReference type="AlphaFoldDB" id="A0A939DN19"/>
<dbReference type="GO" id="GO:0046872">
    <property type="term" value="F:metal ion binding"/>
    <property type="evidence" value="ECO:0007669"/>
    <property type="project" value="UniProtKB-KW"/>
</dbReference>
<comment type="caution">
    <text evidence="3">The sequence shown here is derived from an EMBL/GenBank/DDBJ whole genome shotgun (WGS) entry which is preliminary data.</text>
</comment>
<dbReference type="EMBL" id="JAFKCV010000003">
    <property type="protein sequence ID" value="MBN7824811.1"/>
    <property type="molecule type" value="Genomic_DNA"/>
</dbReference>
<gene>
    <name evidence="3" type="ORF">J0A66_06175</name>
</gene>
<sequence>MSIQVQAFFHQPTSTLSYVIRDPQSGEAAVIDPALDFEQASGHTGTEFADQLIDYIRQHKLKLVWILETHAHADHLTAAQYIKQQLGGRIAIGRGIARVQQTFSEIFNLKDSLKADGSDFDHLFEEGDDFKLGAIRGQVLATPGHTNDSLTYLIDGNAFVGDSLFMPDAGTARCDFPGGSPELLYASVQKLYALPDDTRIYVCHDYQPGGRELKYVATVAEHKRANVHIGETTKTAEFVDKRSRRDKTLGLPRLILPSIQVNIRAGKMPPQEDNGVSYLKLPLNLLGKSQ</sequence>
<dbReference type="InterPro" id="IPR036866">
    <property type="entry name" value="RibonucZ/Hydroxyglut_hydro"/>
</dbReference>
<feature type="domain" description="Metallo-beta-lactamase" evidence="2">
    <location>
        <begin position="14"/>
        <end position="204"/>
    </location>
</feature>
<dbReference type="Gene3D" id="3.60.15.10">
    <property type="entry name" value="Ribonuclease Z/Hydroxyacylglutathione hydrolase-like"/>
    <property type="match status" value="1"/>
</dbReference>